<evidence type="ECO:0000313" key="4">
    <source>
        <dbReference type="Proteomes" id="UP000001548"/>
    </source>
</evidence>
<organism evidence="3 4">
    <name type="scientific">Giardia intestinalis (strain ATCC 50803 / WB clone C6)</name>
    <name type="common">Giardia lamblia</name>
    <dbReference type="NCBI Taxonomy" id="184922"/>
    <lineage>
        <taxon>Eukaryota</taxon>
        <taxon>Metamonada</taxon>
        <taxon>Diplomonadida</taxon>
        <taxon>Hexamitidae</taxon>
        <taxon>Giardiinae</taxon>
        <taxon>Giardia</taxon>
    </lineage>
</organism>
<evidence type="ECO:0000256" key="2">
    <source>
        <dbReference type="SAM" id="MobiDB-lite"/>
    </source>
</evidence>
<proteinExistence type="inferred from homology"/>
<dbReference type="OMA" id="ARAYIRC"/>
<dbReference type="GO" id="GO:0005829">
    <property type="term" value="C:cytosol"/>
    <property type="evidence" value="ECO:0000318"/>
    <property type="project" value="GO_Central"/>
</dbReference>
<dbReference type="KEGG" id="gla:GL50803_0017232"/>
<sequence>MQSKKAKRVFNVMNIISEDGRMMVALKEVENHNHGGEKLYINGLEERRHNDMFILGEAESAPVVPSNDMPYSGELMDGDSTDETLINYDGILVVDKTPSKRTTHQHHVVPKELDPKDESLIVEEECMSEEDVEHLLESVEEHTESDEAMNEQSKRLVDDISAGELDQLDEELEAIMNTEFDSFKEAGTAAELISAEKTLRGDDLSNWSSYTNKHETVLDLTRPQDDQKEFVSKTYMIGTTRVVAASEAVKRVLVESLFPDESTLTNADLEGFEFTEEDRALKNTHDNEESDHTKGFGLALGLEEDENEAKEALDFFNANITSNSAALNRATLDSIRGLACLPTKEEEDRIVYGDEVDIDSLDDGKSTISRRTRLSRLSSVGGYTDLSKLSAKSVGSSVQMRRGRHMNQRHFTSGDSMDTELNRMMTVANEKIVHMQEGRSSQVDQIEPCVTNAQKLALLTEESIQQASLENLRNMEDDVNRGLDKYLGTNMMDNEEIVNGLVDCIMSGQVARAYIRCSWNKLGYGRQKLEAQRKPTIEDDAGNLHYIGKADDKSMQMEADKAPVRIVLSKRGIPITSLTKGSHPLPVVHEENEECRGASDNQAPSQVDSHSSDEQYRPHVLPSTRSNETSTERAERKALTKQIKRERRAQKKMLGEAFSSERRAQAAAQFRERSNVQGRRIA</sequence>
<evidence type="ECO:0000256" key="1">
    <source>
        <dbReference type="ARBA" id="ARBA00009078"/>
    </source>
</evidence>
<dbReference type="InterPro" id="IPR007307">
    <property type="entry name" value="Ltv1"/>
</dbReference>
<feature type="compositionally biased region" description="Basic and acidic residues" evidence="2">
    <location>
        <begin position="588"/>
        <end position="597"/>
    </location>
</feature>
<dbReference type="GO" id="GO:0042274">
    <property type="term" value="P:ribosomal small subunit biogenesis"/>
    <property type="evidence" value="ECO:0000318"/>
    <property type="project" value="GO_Central"/>
</dbReference>
<comment type="caution">
    <text evidence="3">The sequence shown here is derived from an EMBL/GenBank/DDBJ whole genome shotgun (WGS) entry which is preliminary data.</text>
</comment>
<reference evidence="3 4" key="1">
    <citation type="journal article" date="2007" name="Science">
        <title>Genomic minimalism in the early diverging intestinal parasite Giardia lamblia.</title>
        <authorList>
            <person name="Morrison H.G."/>
            <person name="McArthur A.G."/>
            <person name="Gillin F.D."/>
            <person name="Aley S.B."/>
            <person name="Adam R.D."/>
            <person name="Olsen G.J."/>
            <person name="Best A.A."/>
            <person name="Cande W.Z."/>
            <person name="Chen F."/>
            <person name="Cipriano M.J."/>
            <person name="Davids B.J."/>
            <person name="Dawson S.C."/>
            <person name="Elmendorf H.G."/>
            <person name="Hehl A.B."/>
            <person name="Holder M.E."/>
            <person name="Huse S.M."/>
            <person name="Kim U.U."/>
            <person name="Lasek-Nesselquist E."/>
            <person name="Manning G."/>
            <person name="Nigam A."/>
            <person name="Nixon J.E."/>
            <person name="Palm D."/>
            <person name="Passamaneck N.E."/>
            <person name="Prabhu A."/>
            <person name="Reich C.I."/>
            <person name="Reiner D.S."/>
            <person name="Samuelson J."/>
            <person name="Svard S.G."/>
            <person name="Sogin M.L."/>
        </authorList>
    </citation>
    <scope>NUCLEOTIDE SEQUENCE [LARGE SCALE GENOMIC DNA]</scope>
    <source>
        <strain evidence="3 4">WB C6</strain>
    </source>
</reference>
<dbReference type="RefSeq" id="XP_001706279.1">
    <property type="nucleotide sequence ID" value="XM_001706227.1"/>
</dbReference>
<comment type="similarity">
    <text evidence="1">Belongs to the LTV1 family.</text>
</comment>
<protein>
    <submittedName>
        <fullName evidence="3">Uncharacterized protein</fullName>
    </submittedName>
</protein>
<dbReference type="GeneID" id="5699177"/>
<dbReference type="GO" id="GO:0000056">
    <property type="term" value="P:ribosomal small subunit export from nucleus"/>
    <property type="evidence" value="ECO:0000318"/>
    <property type="project" value="GO_Central"/>
</dbReference>
<dbReference type="VEuPathDB" id="GiardiaDB:GL50803_17232"/>
<dbReference type="GO" id="GO:0005634">
    <property type="term" value="C:nucleus"/>
    <property type="evidence" value="ECO:0000318"/>
    <property type="project" value="GO_Central"/>
</dbReference>
<feature type="region of interest" description="Disordered" evidence="2">
    <location>
        <begin position="578"/>
        <end position="682"/>
    </location>
</feature>
<dbReference type="PANTHER" id="PTHR21531">
    <property type="entry name" value="LOW-TEMPERATURE VIABILITY PROTEIN LTV1-RELATED"/>
    <property type="match status" value="1"/>
</dbReference>
<gene>
    <name evidence="3" type="ORF">GL50803_0017232</name>
</gene>
<dbReference type="STRING" id="184922.A8BLE5"/>
<dbReference type="Proteomes" id="UP000001548">
    <property type="component" value="Unassembled WGS sequence"/>
</dbReference>
<dbReference type="GO" id="GO:0030688">
    <property type="term" value="C:preribosome, small subunit precursor"/>
    <property type="evidence" value="ECO:0000318"/>
    <property type="project" value="GO_Central"/>
</dbReference>
<dbReference type="EMBL" id="AACB03000003">
    <property type="protein sequence ID" value="KAE8302745.1"/>
    <property type="molecule type" value="Genomic_DNA"/>
</dbReference>
<feature type="compositionally biased region" description="Polar residues" evidence="2">
    <location>
        <begin position="599"/>
        <end position="609"/>
    </location>
</feature>
<feature type="compositionally biased region" description="Basic residues" evidence="2">
    <location>
        <begin position="642"/>
        <end position="651"/>
    </location>
</feature>
<keyword evidence="4" id="KW-1185">Reference proteome</keyword>
<evidence type="ECO:0000313" key="3">
    <source>
        <dbReference type="EMBL" id="KAE8302745.1"/>
    </source>
</evidence>
<dbReference type="AlphaFoldDB" id="A8BLE5"/>
<dbReference type="HOGENOM" id="CLU_403591_0_0_1"/>
<accession>A8BLE5</accession>
<feature type="compositionally biased region" description="Basic and acidic residues" evidence="2">
    <location>
        <begin position="659"/>
        <end position="674"/>
    </location>
</feature>
<dbReference type="PANTHER" id="PTHR21531:SF0">
    <property type="entry name" value="PROTEIN LTV1 HOMOLOG"/>
    <property type="match status" value="1"/>
</dbReference>
<name>A8BLE5_GIAIC</name>